<protein>
    <submittedName>
        <fullName evidence="6">ATP-binding cassette domain-containing protein</fullName>
    </submittedName>
</protein>
<dbReference type="Pfam" id="PF13732">
    <property type="entry name" value="DrrA1-3_C"/>
    <property type="match status" value="1"/>
</dbReference>
<dbReference type="PROSITE" id="PS00211">
    <property type="entry name" value="ABC_TRANSPORTER_1"/>
    <property type="match status" value="1"/>
</dbReference>
<reference evidence="6 7" key="1">
    <citation type="submission" date="2020-04" db="EMBL/GenBank/DDBJ databases">
        <authorList>
            <person name="Pajer P."/>
            <person name="Broz P."/>
        </authorList>
    </citation>
    <scope>NUCLEOTIDE SEQUENCE [LARGE SCALE GENOMIC DNA]</scope>
    <source>
        <strain evidence="7">NRL-ATB46093</strain>
    </source>
</reference>
<dbReference type="Gene3D" id="3.40.50.300">
    <property type="entry name" value="P-loop containing nucleotide triphosphate hydrolases"/>
    <property type="match status" value="1"/>
</dbReference>
<name>A0A7H8Q7Y3_9BACL</name>
<proteinExistence type="inferred from homology"/>
<organism evidence="6 7">
    <name type="scientific">Planococcus glaciei</name>
    <dbReference type="NCBI Taxonomy" id="459472"/>
    <lineage>
        <taxon>Bacteria</taxon>
        <taxon>Bacillati</taxon>
        <taxon>Bacillota</taxon>
        <taxon>Bacilli</taxon>
        <taxon>Bacillales</taxon>
        <taxon>Caryophanaceae</taxon>
        <taxon>Planococcus</taxon>
    </lineage>
</organism>
<dbReference type="GO" id="GO:0005524">
    <property type="term" value="F:ATP binding"/>
    <property type="evidence" value="ECO:0007669"/>
    <property type="project" value="UniProtKB-KW"/>
</dbReference>
<evidence type="ECO:0000256" key="3">
    <source>
        <dbReference type="ARBA" id="ARBA00022741"/>
    </source>
</evidence>
<evidence type="ECO:0000256" key="4">
    <source>
        <dbReference type="ARBA" id="ARBA00022840"/>
    </source>
</evidence>
<dbReference type="PANTHER" id="PTHR42711:SF5">
    <property type="entry name" value="ABC TRANSPORTER ATP-BINDING PROTEIN NATA"/>
    <property type="match status" value="1"/>
</dbReference>
<keyword evidence="7" id="KW-1185">Reference proteome</keyword>
<dbReference type="InterPro" id="IPR003439">
    <property type="entry name" value="ABC_transporter-like_ATP-bd"/>
</dbReference>
<dbReference type="InterPro" id="IPR003593">
    <property type="entry name" value="AAA+_ATPase"/>
</dbReference>
<evidence type="ECO:0000313" key="6">
    <source>
        <dbReference type="EMBL" id="QKX50074.1"/>
    </source>
</evidence>
<dbReference type="InterPro" id="IPR050763">
    <property type="entry name" value="ABC_transporter_ATP-binding"/>
</dbReference>
<dbReference type="AlphaFoldDB" id="A0A7H8Q7Y3"/>
<dbReference type="SUPFAM" id="SSF52540">
    <property type="entry name" value="P-loop containing nucleoside triphosphate hydrolases"/>
    <property type="match status" value="1"/>
</dbReference>
<dbReference type="InterPro" id="IPR027417">
    <property type="entry name" value="P-loop_NTPase"/>
</dbReference>
<evidence type="ECO:0000259" key="5">
    <source>
        <dbReference type="PROSITE" id="PS50893"/>
    </source>
</evidence>
<feature type="domain" description="ABC transporter" evidence="5">
    <location>
        <begin position="3"/>
        <end position="229"/>
    </location>
</feature>
<dbReference type="InterPro" id="IPR025302">
    <property type="entry name" value="DrrA1/2-like_C"/>
</dbReference>
<dbReference type="GO" id="GO:0016887">
    <property type="term" value="F:ATP hydrolysis activity"/>
    <property type="evidence" value="ECO:0007669"/>
    <property type="project" value="InterPro"/>
</dbReference>
<keyword evidence="3" id="KW-0547">Nucleotide-binding</keyword>
<dbReference type="InterPro" id="IPR017871">
    <property type="entry name" value="ABC_transporter-like_CS"/>
</dbReference>
<dbReference type="Pfam" id="PF00005">
    <property type="entry name" value="ABC_tran"/>
    <property type="match status" value="1"/>
</dbReference>
<evidence type="ECO:0000313" key="7">
    <source>
        <dbReference type="Proteomes" id="UP000509222"/>
    </source>
</evidence>
<accession>A0A7H8Q7Y3</accession>
<reference evidence="7" key="2">
    <citation type="submission" date="2020-06" db="EMBL/GenBank/DDBJ databases">
        <title>Isolation of Planomicrobium glaciei.</title>
        <authorList>
            <person name="Malisova L."/>
            <person name="Safrankova R."/>
            <person name="Jakubu V."/>
            <person name="Spanelova P."/>
        </authorList>
    </citation>
    <scope>NUCLEOTIDE SEQUENCE [LARGE SCALE GENOMIC DNA]</scope>
    <source>
        <strain evidence="7">NRL-ATB46093</strain>
    </source>
</reference>
<keyword evidence="4 6" id="KW-0067">ATP-binding</keyword>
<dbReference type="EMBL" id="CP051177">
    <property type="protein sequence ID" value="QKX50074.1"/>
    <property type="molecule type" value="Genomic_DNA"/>
</dbReference>
<keyword evidence="2" id="KW-0813">Transport</keyword>
<evidence type="ECO:0000256" key="2">
    <source>
        <dbReference type="ARBA" id="ARBA00022448"/>
    </source>
</evidence>
<dbReference type="Proteomes" id="UP000509222">
    <property type="component" value="Chromosome"/>
</dbReference>
<dbReference type="SMART" id="SM00382">
    <property type="entry name" value="AAA"/>
    <property type="match status" value="1"/>
</dbReference>
<dbReference type="PANTHER" id="PTHR42711">
    <property type="entry name" value="ABC TRANSPORTER ATP-BINDING PROTEIN"/>
    <property type="match status" value="1"/>
</dbReference>
<gene>
    <name evidence="6" type="ORF">HF394_05445</name>
</gene>
<comment type="similarity">
    <text evidence="1">Belongs to the ABC transporter superfamily.</text>
</comment>
<sequence length="294" mass="32892">MNLTINDLNKHFGPYHAVKNLSLSVNQGEAVGLLGRNGAGKTTTIRMILGLLQQESGSIQWGGRPFSRKEVKLGYLPEERGLYPKMNMLDQLVYFGQLEGMSKRAAKQEALKWIECLGISEYLKKDTGDLSKGNQQKIQLIAALMHDPDLVILDEPFSGLDPVNAQMLEGVIEDLIRLKKTLIFSSHRMESVESFCDRVYLMKHGEVVLSGAISDIKTRYGFKYVNIESSQPLEEHLAGLQTDFVKKGKEYQLQVSSMEQGLHLIEKLKSLVAIRKIGIADPSLNQIFIEKAGD</sequence>
<dbReference type="RefSeq" id="WP_176294202.1">
    <property type="nucleotide sequence ID" value="NZ_CP051177.1"/>
</dbReference>
<evidence type="ECO:0000256" key="1">
    <source>
        <dbReference type="ARBA" id="ARBA00005417"/>
    </source>
</evidence>
<dbReference type="PROSITE" id="PS50893">
    <property type="entry name" value="ABC_TRANSPORTER_2"/>
    <property type="match status" value="1"/>
</dbReference>